<reference evidence="1 2" key="2">
    <citation type="submission" date="2015-04" db="EMBL/GenBank/DDBJ databases">
        <title>Carnobacterium maltaromaticum LMA28 plasmids.</title>
        <authorList>
            <person name="Cailliez-Grimal C."/>
            <person name="Iskandar C."/>
        </authorList>
    </citation>
    <scope>NUCLEOTIDE SEQUENCE [LARGE SCALE GENOMIC DNA]</scope>
    <source>
        <strain evidence="1 2">LMA28</strain>
        <plasmid evidence="2">Chromosome</plasmid>
    </source>
</reference>
<protein>
    <submittedName>
        <fullName evidence="1">Uncharacterized protein</fullName>
    </submittedName>
</protein>
<dbReference type="EMBL" id="LN846932">
    <property type="protein sequence ID" value="CRI06704.1"/>
    <property type="molecule type" value="Genomic_DNA"/>
</dbReference>
<name>A0A1Z5AYV7_CARML</name>
<gene>
    <name evidence="1" type="ORF">BN424_pa0039</name>
</gene>
<dbReference type="Proteomes" id="UP000464233">
    <property type="component" value="Plasmid LMA_pa"/>
</dbReference>
<dbReference type="AlphaFoldDB" id="A0A1Z5AYV7"/>
<geneLocation type="plasmid" evidence="1">
    <name>LMA_pa</name>
</geneLocation>
<organism evidence="1 2">
    <name type="scientific">Carnobacterium maltaromaticum</name>
    <name type="common">Carnobacterium piscicola</name>
    <dbReference type="NCBI Taxonomy" id="2751"/>
    <lineage>
        <taxon>Bacteria</taxon>
        <taxon>Bacillati</taxon>
        <taxon>Bacillota</taxon>
        <taxon>Bacilli</taxon>
        <taxon>Lactobacillales</taxon>
        <taxon>Carnobacteriaceae</taxon>
        <taxon>Carnobacterium</taxon>
    </lineage>
</organism>
<keyword evidence="1" id="KW-0614">Plasmid</keyword>
<sequence length="40" mass="4828">MSIMLFATLYSYKYFKSVVLFYIDSIFNLILKMLIDFTSF</sequence>
<accession>A0A1Z5AYV7</accession>
<evidence type="ECO:0000313" key="2">
    <source>
        <dbReference type="Proteomes" id="UP000464233"/>
    </source>
</evidence>
<reference evidence="1 2" key="1">
    <citation type="submission" date="2015-04" db="EMBL/GenBank/DDBJ databases">
        <title>Carnobacterium maltaromaticum LMA28 complete chromosome sequence.</title>
        <authorList>
            <person name="Borges F."/>
            <person name="Cailliez-Grimal C."/>
        </authorList>
    </citation>
    <scope>NUCLEOTIDE SEQUENCE [LARGE SCALE GENOMIC DNA]</scope>
    <source>
        <strain evidence="1 2">LMA28</strain>
        <plasmid evidence="2">Chromosome</plasmid>
    </source>
</reference>
<evidence type="ECO:0000313" key="1">
    <source>
        <dbReference type="EMBL" id="CRI06704.1"/>
    </source>
</evidence>
<proteinExistence type="predicted"/>